<dbReference type="EMBL" id="UINC01001624">
    <property type="protein sequence ID" value="SUZ85189.1"/>
    <property type="molecule type" value="Genomic_DNA"/>
</dbReference>
<organism evidence="1">
    <name type="scientific">marine metagenome</name>
    <dbReference type="NCBI Taxonomy" id="408172"/>
    <lineage>
        <taxon>unclassified sequences</taxon>
        <taxon>metagenomes</taxon>
        <taxon>ecological metagenomes</taxon>
    </lineage>
</organism>
<name>A0A381R2W1_9ZZZZ</name>
<gene>
    <name evidence="1" type="ORF">METZ01_LOCUS38043</name>
</gene>
<reference evidence="1" key="1">
    <citation type="submission" date="2018-05" db="EMBL/GenBank/DDBJ databases">
        <authorList>
            <person name="Lanie J.A."/>
            <person name="Ng W.-L."/>
            <person name="Kazmierczak K.M."/>
            <person name="Andrzejewski T.M."/>
            <person name="Davidsen T.M."/>
            <person name="Wayne K.J."/>
            <person name="Tettelin H."/>
            <person name="Glass J.I."/>
            <person name="Rusch D."/>
            <person name="Podicherti R."/>
            <person name="Tsui H.-C.T."/>
            <person name="Winkler M.E."/>
        </authorList>
    </citation>
    <scope>NUCLEOTIDE SEQUENCE</scope>
</reference>
<protein>
    <submittedName>
        <fullName evidence="1">Uncharacterized protein</fullName>
    </submittedName>
</protein>
<sequence length="148" mass="17107">MKIKNHFIIPFIICMTIIYADSDIYNQSENDHRIRNFAFIGPFPKDYNADSLIKTINSNDFSLNNSVMYKEKIYNWIKPPAATGSNGSHSIWHYYRDIKVEEIVIGAAIVNSKTNQNVITTGNQWYCKSSRYINGKKVFDPRASNEED</sequence>
<accession>A0A381R2W1</accession>
<feature type="non-terminal residue" evidence="1">
    <location>
        <position position="148"/>
    </location>
</feature>
<dbReference type="AlphaFoldDB" id="A0A381R2W1"/>
<proteinExistence type="predicted"/>
<evidence type="ECO:0000313" key="1">
    <source>
        <dbReference type="EMBL" id="SUZ85189.1"/>
    </source>
</evidence>